<sequence>MLAESDPDLIFISLAHRIDLYLLKKSFRKVRKSKSSGVDKVTAKEYAKNLDENLYNLYQRLRRGQYVATPVKRMWIDKEGGKKRPIGIPGLEDKIVQRAVATILNTIYEVDFYDFSHAFRKGHSQHKAL</sequence>
<gene>
    <name evidence="1" type="ORF">S03H2_43725</name>
</gene>
<dbReference type="InterPro" id="IPR051083">
    <property type="entry name" value="GrpII_Intron_Splice-Mob/Def"/>
</dbReference>
<name>X1JSH2_9ZZZZ</name>
<protein>
    <submittedName>
        <fullName evidence="1">Uncharacterized protein</fullName>
    </submittedName>
</protein>
<evidence type="ECO:0000313" key="1">
    <source>
        <dbReference type="EMBL" id="GAH72763.1"/>
    </source>
</evidence>
<dbReference type="InterPro" id="IPR043502">
    <property type="entry name" value="DNA/RNA_pol_sf"/>
</dbReference>
<feature type="non-terminal residue" evidence="1">
    <location>
        <position position="129"/>
    </location>
</feature>
<dbReference type="AlphaFoldDB" id="X1JSH2"/>
<dbReference type="PANTHER" id="PTHR34047:SF8">
    <property type="entry name" value="PROTEIN YKFC"/>
    <property type="match status" value="1"/>
</dbReference>
<dbReference type="PANTHER" id="PTHR34047">
    <property type="entry name" value="NUCLEAR INTRON MATURASE 1, MITOCHONDRIAL-RELATED"/>
    <property type="match status" value="1"/>
</dbReference>
<comment type="caution">
    <text evidence="1">The sequence shown here is derived from an EMBL/GenBank/DDBJ whole genome shotgun (WGS) entry which is preliminary data.</text>
</comment>
<accession>X1JSH2</accession>
<organism evidence="1">
    <name type="scientific">marine sediment metagenome</name>
    <dbReference type="NCBI Taxonomy" id="412755"/>
    <lineage>
        <taxon>unclassified sequences</taxon>
        <taxon>metagenomes</taxon>
        <taxon>ecological metagenomes</taxon>
    </lineage>
</organism>
<proteinExistence type="predicted"/>
<reference evidence="1" key="1">
    <citation type="journal article" date="2014" name="Front. Microbiol.">
        <title>High frequency of phylogenetically diverse reductive dehalogenase-homologous genes in deep subseafloor sedimentary metagenomes.</title>
        <authorList>
            <person name="Kawai M."/>
            <person name="Futagami T."/>
            <person name="Toyoda A."/>
            <person name="Takaki Y."/>
            <person name="Nishi S."/>
            <person name="Hori S."/>
            <person name="Arai W."/>
            <person name="Tsubouchi T."/>
            <person name="Morono Y."/>
            <person name="Uchiyama I."/>
            <person name="Ito T."/>
            <person name="Fujiyama A."/>
            <person name="Inagaki F."/>
            <person name="Takami H."/>
        </authorList>
    </citation>
    <scope>NUCLEOTIDE SEQUENCE</scope>
    <source>
        <strain evidence="1">Expedition CK06-06</strain>
    </source>
</reference>
<dbReference type="SUPFAM" id="SSF56672">
    <property type="entry name" value="DNA/RNA polymerases"/>
    <property type="match status" value="1"/>
</dbReference>
<dbReference type="EMBL" id="BARU01027308">
    <property type="protein sequence ID" value="GAH72763.1"/>
    <property type="molecule type" value="Genomic_DNA"/>
</dbReference>